<evidence type="ECO:0000313" key="15">
    <source>
        <dbReference type="Proteomes" id="UP000009071"/>
    </source>
</evidence>
<dbReference type="SMART" id="SM00388">
    <property type="entry name" value="HisKA"/>
    <property type="match status" value="1"/>
</dbReference>
<dbReference type="InterPro" id="IPR036890">
    <property type="entry name" value="HATPase_C_sf"/>
</dbReference>
<dbReference type="GO" id="GO:0005524">
    <property type="term" value="F:ATP binding"/>
    <property type="evidence" value="ECO:0007669"/>
    <property type="project" value="UniProtKB-KW"/>
</dbReference>
<dbReference type="SUPFAM" id="SSF55874">
    <property type="entry name" value="ATPase domain of HSP90 chaperone/DNA topoisomerase II/histidine kinase"/>
    <property type="match status" value="1"/>
</dbReference>
<dbReference type="Proteomes" id="UP000009071">
    <property type="component" value="Chromosome"/>
</dbReference>
<dbReference type="eggNOG" id="COG4191">
    <property type="taxonomic scope" value="Bacteria"/>
</dbReference>
<evidence type="ECO:0000259" key="12">
    <source>
        <dbReference type="PROSITE" id="PS50109"/>
    </source>
</evidence>
<keyword evidence="6" id="KW-0547">Nucleotide-binding</keyword>
<feature type="domain" description="Histidine kinase" evidence="12">
    <location>
        <begin position="340"/>
        <end position="550"/>
    </location>
</feature>
<dbReference type="Pfam" id="PF02518">
    <property type="entry name" value="HATPase_c"/>
    <property type="match status" value="1"/>
</dbReference>
<dbReference type="PROSITE" id="PS50109">
    <property type="entry name" value="HIS_KIN"/>
    <property type="match status" value="1"/>
</dbReference>
<organism evidence="14 15">
    <name type="scientific">Solidesulfovibrio magneticus (strain ATCC 700980 / DSM 13731 / RS-1)</name>
    <name type="common">Desulfovibrio magneticus</name>
    <dbReference type="NCBI Taxonomy" id="573370"/>
    <lineage>
        <taxon>Bacteria</taxon>
        <taxon>Pseudomonadati</taxon>
        <taxon>Thermodesulfobacteriota</taxon>
        <taxon>Desulfovibrionia</taxon>
        <taxon>Desulfovibrionales</taxon>
        <taxon>Desulfovibrionaceae</taxon>
        <taxon>Solidesulfovibrio</taxon>
    </lineage>
</organism>
<evidence type="ECO:0000313" key="14">
    <source>
        <dbReference type="EMBL" id="BAH74570.1"/>
    </source>
</evidence>
<dbReference type="SUPFAM" id="SSF47384">
    <property type="entry name" value="Homodimeric domain of signal transducing histidine kinase"/>
    <property type="match status" value="1"/>
</dbReference>
<evidence type="ECO:0000256" key="11">
    <source>
        <dbReference type="SAM" id="Phobius"/>
    </source>
</evidence>
<dbReference type="InterPro" id="IPR005467">
    <property type="entry name" value="His_kinase_dom"/>
</dbReference>
<dbReference type="InterPro" id="IPR003661">
    <property type="entry name" value="HisK_dim/P_dom"/>
</dbReference>
<feature type="domain" description="HAMP" evidence="13">
    <location>
        <begin position="271"/>
        <end position="323"/>
    </location>
</feature>
<gene>
    <name evidence="14" type="ordered locus">DMR_10790</name>
</gene>
<evidence type="ECO:0000256" key="7">
    <source>
        <dbReference type="ARBA" id="ARBA00022777"/>
    </source>
</evidence>
<dbReference type="Gene3D" id="3.30.565.10">
    <property type="entry name" value="Histidine kinase-like ATPase, C-terminal domain"/>
    <property type="match status" value="1"/>
</dbReference>
<evidence type="ECO:0000259" key="13">
    <source>
        <dbReference type="PROSITE" id="PS50885"/>
    </source>
</evidence>
<keyword evidence="4" id="KW-0597">Phosphoprotein</keyword>
<feature type="region of interest" description="Disordered" evidence="10">
    <location>
        <begin position="19"/>
        <end position="53"/>
    </location>
</feature>
<name>C4XL31_SOLM1</name>
<keyword evidence="11" id="KW-1133">Transmembrane helix</keyword>
<dbReference type="GO" id="GO:0000155">
    <property type="term" value="F:phosphorelay sensor kinase activity"/>
    <property type="evidence" value="ECO:0007669"/>
    <property type="project" value="InterPro"/>
</dbReference>
<dbReference type="Pfam" id="PF00512">
    <property type="entry name" value="HisKA"/>
    <property type="match status" value="1"/>
</dbReference>
<protein>
    <recommendedName>
        <fullName evidence="3">histidine kinase</fullName>
        <ecNumber evidence="3">2.7.13.3</ecNumber>
    </recommendedName>
</protein>
<keyword evidence="11" id="KW-0812">Transmembrane</keyword>
<dbReference type="Pfam" id="PF00672">
    <property type="entry name" value="HAMP"/>
    <property type="match status" value="1"/>
</dbReference>
<evidence type="ECO:0000256" key="9">
    <source>
        <dbReference type="ARBA" id="ARBA00023012"/>
    </source>
</evidence>
<evidence type="ECO:0000256" key="5">
    <source>
        <dbReference type="ARBA" id="ARBA00022679"/>
    </source>
</evidence>
<dbReference type="SUPFAM" id="SSF158472">
    <property type="entry name" value="HAMP domain-like"/>
    <property type="match status" value="1"/>
</dbReference>
<dbReference type="InterPro" id="IPR004358">
    <property type="entry name" value="Sig_transdc_His_kin-like_C"/>
</dbReference>
<feature type="transmembrane region" description="Helical" evidence="11">
    <location>
        <begin position="251"/>
        <end position="270"/>
    </location>
</feature>
<dbReference type="PANTHER" id="PTHR43065:SF46">
    <property type="entry name" value="C4-DICARBOXYLATE TRANSPORT SENSOR PROTEIN DCTB"/>
    <property type="match status" value="1"/>
</dbReference>
<dbReference type="InterPro" id="IPR003660">
    <property type="entry name" value="HAMP_dom"/>
</dbReference>
<dbReference type="PRINTS" id="PR00344">
    <property type="entry name" value="BCTRLSENSOR"/>
</dbReference>
<feature type="transmembrane region" description="Helical" evidence="11">
    <location>
        <begin position="96"/>
        <end position="119"/>
    </location>
</feature>
<dbReference type="InterPro" id="IPR003594">
    <property type="entry name" value="HATPase_dom"/>
</dbReference>
<dbReference type="Gene3D" id="1.10.287.130">
    <property type="match status" value="1"/>
</dbReference>
<evidence type="ECO:0000256" key="10">
    <source>
        <dbReference type="SAM" id="MobiDB-lite"/>
    </source>
</evidence>
<dbReference type="EC" id="2.7.13.3" evidence="3"/>
<dbReference type="PROSITE" id="PS50885">
    <property type="entry name" value="HAMP"/>
    <property type="match status" value="1"/>
</dbReference>
<reference evidence="14 15" key="1">
    <citation type="journal article" date="2009" name="Genome Res.">
        <title>Whole genome sequence of Desulfovibrio magneticus strain RS-1 revealed common gene clusters in magnetotactic bacteria.</title>
        <authorList>
            <person name="Nakazawa H."/>
            <person name="Arakaki A."/>
            <person name="Narita-Yamada S."/>
            <person name="Yashiro I."/>
            <person name="Jinno K."/>
            <person name="Aoki N."/>
            <person name="Tsuruyama A."/>
            <person name="Okamura Y."/>
            <person name="Tanikawa S."/>
            <person name="Fujita N."/>
            <person name="Takeyama H."/>
            <person name="Matsunaga T."/>
        </authorList>
    </citation>
    <scope>NUCLEOTIDE SEQUENCE [LARGE SCALE GENOMIC DNA]</scope>
    <source>
        <strain evidence="15">ATCC 700980 / DSM 13731 / RS-1</strain>
    </source>
</reference>
<keyword evidence="15" id="KW-1185">Reference proteome</keyword>
<comment type="catalytic activity">
    <reaction evidence="1">
        <text>ATP + protein L-histidine = ADP + protein N-phospho-L-histidine.</text>
        <dbReference type="EC" id="2.7.13.3"/>
    </reaction>
</comment>
<dbReference type="InterPro" id="IPR036097">
    <property type="entry name" value="HisK_dim/P_sf"/>
</dbReference>
<dbReference type="KEGG" id="dma:DMR_10790"/>
<keyword evidence="5" id="KW-0808">Transferase</keyword>
<evidence type="ECO:0000256" key="4">
    <source>
        <dbReference type="ARBA" id="ARBA00022553"/>
    </source>
</evidence>
<accession>C4XL31</accession>
<dbReference type="GO" id="GO:0016020">
    <property type="term" value="C:membrane"/>
    <property type="evidence" value="ECO:0007669"/>
    <property type="project" value="UniProtKB-SubCell"/>
</dbReference>
<dbReference type="STRING" id="573370.DMR_10790"/>
<dbReference type="Gene3D" id="6.10.340.10">
    <property type="match status" value="1"/>
</dbReference>
<dbReference type="EMBL" id="AP010904">
    <property type="protein sequence ID" value="BAH74570.1"/>
    <property type="molecule type" value="Genomic_DNA"/>
</dbReference>
<keyword evidence="8" id="KW-0067">ATP-binding</keyword>
<evidence type="ECO:0000256" key="2">
    <source>
        <dbReference type="ARBA" id="ARBA00004370"/>
    </source>
</evidence>
<dbReference type="AlphaFoldDB" id="C4XL31"/>
<keyword evidence="9" id="KW-0902">Two-component regulatory system</keyword>
<keyword evidence="7 14" id="KW-0418">Kinase</keyword>
<evidence type="ECO:0000256" key="3">
    <source>
        <dbReference type="ARBA" id="ARBA00012438"/>
    </source>
</evidence>
<evidence type="ECO:0000256" key="1">
    <source>
        <dbReference type="ARBA" id="ARBA00000085"/>
    </source>
</evidence>
<keyword evidence="11" id="KW-0472">Membrane</keyword>
<dbReference type="HOGENOM" id="CLU_000445_89_29_7"/>
<dbReference type="CDD" id="cd00082">
    <property type="entry name" value="HisKA"/>
    <property type="match status" value="1"/>
</dbReference>
<sequence length="556" mass="59758">MRVWGRIVRAVASTQEDRRRQPCAADVLRPGGDRPGLRPRGVRGRPGVGAGPRAGLTKARLGRTVPRADGVWPPQPREDALLQSLRLPHLTIRQKVLAGVVIPVLAFAVVGVVSLNSLMRLETTLTLMEMADDLSNTILEVRRYEKNFLLYGHGEDFEEAQRYIDQARATLLAMSADARDGRSRRGIAALDAALNTYQAKGQALGPAAAAPAERLDALRQAGKDMVDLSLDIKNAERSRTLALVANLKRQLLVAGLCVIASALALAWLLARKILRALGVIVQATADIGQGRFKTLAPPQAGDETGLVIEAFNRMTRELERRQAQLVQEKKLSSLGVLTSGIAHQLNNPLNNISTSCQILIEEHGQCEPAFAGRMLTNIQQEVLRARDIVKGLLEFSRAKDFSLKPTPLAPVVAGAFRLVSSQTPSGITLSRDVPEDMVLNLDAARMQEVLINLLLNAVQAIDAPSGAITVSARVEADAVALVVEDTGPGIADEDLGRVFDPFYTTKEVGKGTGLGLSIVFGIIEKHQGSIVAEKTGGRGARFVIRLPLPRAGEGAA</sequence>
<dbReference type="PANTHER" id="PTHR43065">
    <property type="entry name" value="SENSOR HISTIDINE KINASE"/>
    <property type="match status" value="1"/>
</dbReference>
<proteinExistence type="predicted"/>
<comment type="subcellular location">
    <subcellularLocation>
        <location evidence="2">Membrane</location>
    </subcellularLocation>
</comment>
<dbReference type="SMART" id="SM00304">
    <property type="entry name" value="HAMP"/>
    <property type="match status" value="1"/>
</dbReference>
<dbReference type="CDD" id="cd06225">
    <property type="entry name" value="HAMP"/>
    <property type="match status" value="1"/>
</dbReference>
<evidence type="ECO:0000256" key="8">
    <source>
        <dbReference type="ARBA" id="ARBA00022840"/>
    </source>
</evidence>
<evidence type="ECO:0000256" key="6">
    <source>
        <dbReference type="ARBA" id="ARBA00022741"/>
    </source>
</evidence>
<dbReference type="SMART" id="SM00387">
    <property type="entry name" value="HATPase_c"/>
    <property type="match status" value="1"/>
</dbReference>